<dbReference type="Proteomes" id="UP000712600">
    <property type="component" value="Unassembled WGS sequence"/>
</dbReference>
<dbReference type="GO" id="GO:0090307">
    <property type="term" value="P:mitotic spindle assembly"/>
    <property type="evidence" value="ECO:0007669"/>
    <property type="project" value="TreeGrafter"/>
</dbReference>
<dbReference type="GO" id="GO:0005880">
    <property type="term" value="C:nuclear microtubule"/>
    <property type="evidence" value="ECO:0007669"/>
    <property type="project" value="TreeGrafter"/>
</dbReference>
<dbReference type="GO" id="GO:0008017">
    <property type="term" value="F:microtubule binding"/>
    <property type="evidence" value="ECO:0007669"/>
    <property type="project" value="TreeGrafter"/>
</dbReference>
<gene>
    <name evidence="1" type="ORF">F2Q69_00028662</name>
</gene>
<dbReference type="GO" id="GO:0005819">
    <property type="term" value="C:spindle"/>
    <property type="evidence" value="ECO:0007669"/>
    <property type="project" value="InterPro"/>
</dbReference>
<comment type="caution">
    <text evidence="1">The sequence shown here is derived from an EMBL/GenBank/DDBJ whole genome shotgun (WGS) entry which is preliminary data.</text>
</comment>
<dbReference type="InterPro" id="IPR009675">
    <property type="entry name" value="TPX2_fam"/>
</dbReference>
<dbReference type="EMBL" id="QGKX02000088">
    <property type="protein sequence ID" value="KAF3589843.1"/>
    <property type="molecule type" value="Genomic_DNA"/>
</dbReference>
<accession>A0A3N6QGX2</accession>
<evidence type="ECO:0000313" key="2">
    <source>
        <dbReference type="Proteomes" id="UP000712600"/>
    </source>
</evidence>
<dbReference type="OrthoDB" id="1746058at2759"/>
<dbReference type="PANTHER" id="PTHR14326">
    <property type="entry name" value="TARGETING PROTEIN FOR XKLP2"/>
    <property type="match status" value="1"/>
</dbReference>
<dbReference type="AlphaFoldDB" id="A0A3N6QGX2"/>
<proteinExistence type="predicted"/>
<reference evidence="1" key="1">
    <citation type="submission" date="2019-12" db="EMBL/GenBank/DDBJ databases">
        <title>Genome sequencing and annotation of Brassica cretica.</title>
        <authorList>
            <person name="Studholme D.J."/>
            <person name="Sarris P."/>
        </authorList>
    </citation>
    <scope>NUCLEOTIDE SEQUENCE</scope>
    <source>
        <strain evidence="1">PFS-109/04</strain>
        <tissue evidence="1">Leaf</tissue>
    </source>
</reference>
<name>A0A3N6QGX2_BRACR</name>
<dbReference type="GO" id="GO:0030295">
    <property type="term" value="F:protein kinase activator activity"/>
    <property type="evidence" value="ECO:0007669"/>
    <property type="project" value="TreeGrafter"/>
</dbReference>
<sequence length="79" mass="9120">MKLQSCLGQMYEFLALRWFDFFNGETEDEARRAELWFESALSCAHSPSVPIIKARRSFNEEEDNKVFPVAGTSRRDVTG</sequence>
<dbReference type="PANTHER" id="PTHR14326:SF44">
    <property type="entry name" value="TARGETING PROTEIN FOR XKLP2"/>
    <property type="match status" value="1"/>
</dbReference>
<organism evidence="1 2">
    <name type="scientific">Brassica cretica</name>
    <name type="common">Mustard</name>
    <dbReference type="NCBI Taxonomy" id="69181"/>
    <lineage>
        <taxon>Eukaryota</taxon>
        <taxon>Viridiplantae</taxon>
        <taxon>Streptophyta</taxon>
        <taxon>Embryophyta</taxon>
        <taxon>Tracheophyta</taxon>
        <taxon>Spermatophyta</taxon>
        <taxon>Magnoliopsida</taxon>
        <taxon>eudicotyledons</taxon>
        <taxon>Gunneridae</taxon>
        <taxon>Pentapetalae</taxon>
        <taxon>rosids</taxon>
        <taxon>malvids</taxon>
        <taxon>Brassicales</taxon>
        <taxon>Brassicaceae</taxon>
        <taxon>Brassiceae</taxon>
        <taxon>Brassica</taxon>
    </lineage>
</organism>
<evidence type="ECO:0000313" key="1">
    <source>
        <dbReference type="EMBL" id="KAF3589843.1"/>
    </source>
</evidence>
<protein>
    <submittedName>
        <fullName evidence="1">Uncharacterized protein</fullName>
    </submittedName>
</protein>
<dbReference type="GO" id="GO:0060236">
    <property type="term" value="P:regulation of mitotic spindle organization"/>
    <property type="evidence" value="ECO:0007669"/>
    <property type="project" value="InterPro"/>
</dbReference>